<evidence type="ECO:0000256" key="6">
    <source>
        <dbReference type="ARBA" id="ARBA00023237"/>
    </source>
</evidence>
<comment type="similarity">
    <text evidence="7">Belongs to the TonB-dependent receptor family.</text>
</comment>
<dbReference type="PATRIC" id="fig|178901.15.peg.1062"/>
<dbReference type="AlphaFoldDB" id="A0A149V211"/>
<dbReference type="EMBL" id="LHZZ01000619">
    <property type="protein sequence ID" value="KXV74257.1"/>
    <property type="molecule type" value="Genomic_DNA"/>
</dbReference>
<evidence type="ECO:0000256" key="2">
    <source>
        <dbReference type="ARBA" id="ARBA00022448"/>
    </source>
</evidence>
<dbReference type="Gene3D" id="2.40.170.20">
    <property type="entry name" value="TonB-dependent receptor, beta-barrel domain"/>
    <property type="match status" value="1"/>
</dbReference>
<comment type="caution">
    <text evidence="8">The sequence shown here is derived from an EMBL/GenBank/DDBJ whole genome shotgun (WGS) entry which is preliminary data.</text>
</comment>
<comment type="subcellular location">
    <subcellularLocation>
        <location evidence="1 7">Cell outer membrane</location>
        <topology evidence="1 7">Multi-pass membrane protein</topology>
    </subcellularLocation>
</comment>
<keyword evidence="3 7" id="KW-1134">Transmembrane beta strand</keyword>
<evidence type="ECO:0000256" key="5">
    <source>
        <dbReference type="ARBA" id="ARBA00023136"/>
    </source>
</evidence>
<evidence type="ECO:0000256" key="4">
    <source>
        <dbReference type="ARBA" id="ARBA00022692"/>
    </source>
</evidence>
<feature type="non-terminal residue" evidence="8">
    <location>
        <position position="1"/>
    </location>
</feature>
<dbReference type="Proteomes" id="UP000075538">
    <property type="component" value="Unassembled WGS sequence"/>
</dbReference>
<gene>
    <name evidence="8" type="ORF">AD953_12540</name>
</gene>
<keyword evidence="2 7" id="KW-0813">Transport</keyword>
<dbReference type="RefSeq" id="WP_156475344.1">
    <property type="nucleotide sequence ID" value="NZ_LHZZ01000619.1"/>
</dbReference>
<organism evidence="8 9">
    <name type="scientific">Acetobacter malorum</name>
    <dbReference type="NCBI Taxonomy" id="178901"/>
    <lineage>
        <taxon>Bacteria</taxon>
        <taxon>Pseudomonadati</taxon>
        <taxon>Pseudomonadota</taxon>
        <taxon>Alphaproteobacteria</taxon>
        <taxon>Acetobacterales</taxon>
        <taxon>Acetobacteraceae</taxon>
        <taxon>Acetobacter</taxon>
    </lineage>
</organism>
<dbReference type="GO" id="GO:0009279">
    <property type="term" value="C:cell outer membrane"/>
    <property type="evidence" value="ECO:0007669"/>
    <property type="project" value="UniProtKB-SubCell"/>
</dbReference>
<protein>
    <submittedName>
        <fullName evidence="8">Uncharacterized protein</fullName>
    </submittedName>
</protein>
<proteinExistence type="inferred from homology"/>
<dbReference type="SUPFAM" id="SSF56935">
    <property type="entry name" value="Porins"/>
    <property type="match status" value="1"/>
</dbReference>
<evidence type="ECO:0000256" key="1">
    <source>
        <dbReference type="ARBA" id="ARBA00004571"/>
    </source>
</evidence>
<dbReference type="InterPro" id="IPR039426">
    <property type="entry name" value="TonB-dep_rcpt-like"/>
</dbReference>
<accession>A0A149V211</accession>
<keyword evidence="5 7" id="KW-0472">Membrane</keyword>
<evidence type="ECO:0000256" key="7">
    <source>
        <dbReference type="PROSITE-ProRule" id="PRU01360"/>
    </source>
</evidence>
<dbReference type="InterPro" id="IPR036942">
    <property type="entry name" value="Beta-barrel_TonB_sf"/>
</dbReference>
<reference evidence="8 9" key="1">
    <citation type="submission" date="2015-06" db="EMBL/GenBank/DDBJ databases">
        <title>Improved classification and identification of acetic acid bacteria using matrix-assisted laser desorption/ionization time-of-flight mass spectrometry; Gluconobacter nephelii and Gluconobacter uchimurae are later heterotypic synonyms of Gluconobacter japonicus and Gluconobacter oxydans, respectively.</title>
        <authorList>
            <person name="Li L."/>
            <person name="Cleenwerck I."/>
            <person name="De Vuyst L."/>
            <person name="Vandamme P."/>
        </authorList>
    </citation>
    <scope>NUCLEOTIDE SEQUENCE [LARGE SCALE GENOMIC DNA]</scope>
    <source>
        <strain evidence="8 9">LMG 1604</strain>
    </source>
</reference>
<sequence>LNVGYRFHSQNWALRGLDMQINVTNLFNKRYVATVGSAGFRPTDPTGSLQTLQAGSPRMVFFTVRKHF</sequence>
<dbReference type="PROSITE" id="PS52016">
    <property type="entry name" value="TONB_DEPENDENT_REC_3"/>
    <property type="match status" value="1"/>
</dbReference>
<evidence type="ECO:0000313" key="8">
    <source>
        <dbReference type="EMBL" id="KXV74257.1"/>
    </source>
</evidence>
<evidence type="ECO:0000313" key="9">
    <source>
        <dbReference type="Proteomes" id="UP000075538"/>
    </source>
</evidence>
<keyword evidence="4 7" id="KW-0812">Transmembrane</keyword>
<keyword evidence="6 7" id="KW-0998">Cell outer membrane</keyword>
<name>A0A149V211_9PROT</name>
<evidence type="ECO:0000256" key="3">
    <source>
        <dbReference type="ARBA" id="ARBA00022452"/>
    </source>
</evidence>